<protein>
    <submittedName>
        <fullName evidence="1">Uncharacterized protein</fullName>
    </submittedName>
</protein>
<evidence type="ECO:0000313" key="1">
    <source>
        <dbReference type="EMBL" id="MPM58143.1"/>
    </source>
</evidence>
<dbReference type="EMBL" id="VSSQ01016614">
    <property type="protein sequence ID" value="MPM58143.1"/>
    <property type="molecule type" value="Genomic_DNA"/>
</dbReference>
<gene>
    <name evidence="1" type="ORF">SDC9_104972</name>
</gene>
<sequence>MASPLSNPSLIASAENTDGSYERPANITFAPFSRALIKGSSPIWATILTASSTSDSVICFAGKRGSMLPSLRFFLINSLFSSDSMTASLNERLFSFAISFTMSRVRATWGWPPLPPAVPMITGIPASMAAGIMISRSLFTEFLSVNDLPTPR</sequence>
<reference evidence="1" key="1">
    <citation type="submission" date="2019-08" db="EMBL/GenBank/DDBJ databases">
        <authorList>
            <person name="Kucharzyk K."/>
            <person name="Murdoch R.W."/>
            <person name="Higgins S."/>
            <person name="Loffler F."/>
        </authorList>
    </citation>
    <scope>NUCLEOTIDE SEQUENCE</scope>
</reference>
<organism evidence="1">
    <name type="scientific">bioreactor metagenome</name>
    <dbReference type="NCBI Taxonomy" id="1076179"/>
    <lineage>
        <taxon>unclassified sequences</taxon>
        <taxon>metagenomes</taxon>
        <taxon>ecological metagenomes</taxon>
    </lineage>
</organism>
<accession>A0A645B4R9</accession>
<dbReference type="AlphaFoldDB" id="A0A645B4R9"/>
<proteinExistence type="predicted"/>
<name>A0A645B4R9_9ZZZZ</name>
<comment type="caution">
    <text evidence="1">The sequence shown here is derived from an EMBL/GenBank/DDBJ whole genome shotgun (WGS) entry which is preliminary data.</text>
</comment>